<dbReference type="GO" id="GO:0006950">
    <property type="term" value="P:response to stress"/>
    <property type="evidence" value="ECO:0007669"/>
    <property type="project" value="TreeGrafter"/>
</dbReference>
<evidence type="ECO:0000313" key="6">
    <source>
        <dbReference type="Proteomes" id="UP000565715"/>
    </source>
</evidence>
<feature type="domain" description="HTH marR-type" evidence="4">
    <location>
        <begin position="1"/>
        <end position="141"/>
    </location>
</feature>
<dbReference type="InterPro" id="IPR000835">
    <property type="entry name" value="HTH_MarR-typ"/>
</dbReference>
<dbReference type="InterPro" id="IPR039422">
    <property type="entry name" value="MarR/SlyA-like"/>
</dbReference>
<dbReference type="EMBL" id="JAAXOO010000001">
    <property type="protein sequence ID" value="NKY32066.1"/>
    <property type="molecule type" value="Genomic_DNA"/>
</dbReference>
<proteinExistence type="predicted"/>
<keyword evidence="6" id="KW-1185">Reference proteome</keyword>
<dbReference type="InterPro" id="IPR036388">
    <property type="entry name" value="WH-like_DNA-bd_sf"/>
</dbReference>
<dbReference type="Pfam" id="PF12802">
    <property type="entry name" value="MarR_2"/>
    <property type="match status" value="1"/>
</dbReference>
<evidence type="ECO:0000256" key="2">
    <source>
        <dbReference type="ARBA" id="ARBA00023125"/>
    </source>
</evidence>
<dbReference type="InterPro" id="IPR023187">
    <property type="entry name" value="Tscrpt_reg_MarR-type_CS"/>
</dbReference>
<sequence length="160" mass="17285">MASEAETGTLIEHFVLAVCDPGRWEGVDRLAELDLTLAQARVLFSVVRRSEPQPIHTIAGELGLSMTAAGRNVDRLVRLGLLTREESPTDRRVKLVGPTEDGRQLAWDQIAIHRATIDQVVHRLPGPLRADLCRVLTAALESGAIHKAVACPPASSGDNS</sequence>
<dbReference type="SMART" id="SM00347">
    <property type="entry name" value="HTH_MARR"/>
    <property type="match status" value="1"/>
</dbReference>
<keyword evidence="3" id="KW-0804">Transcription</keyword>
<protein>
    <submittedName>
        <fullName evidence="5">MarR family transcriptional regulator</fullName>
    </submittedName>
</protein>
<evidence type="ECO:0000256" key="3">
    <source>
        <dbReference type="ARBA" id="ARBA00023163"/>
    </source>
</evidence>
<dbReference type="InterPro" id="IPR036390">
    <property type="entry name" value="WH_DNA-bd_sf"/>
</dbReference>
<reference evidence="5 6" key="1">
    <citation type="submission" date="2020-04" db="EMBL/GenBank/DDBJ databases">
        <title>MicrobeNet Type strains.</title>
        <authorList>
            <person name="Nicholson A.C."/>
        </authorList>
    </citation>
    <scope>NUCLEOTIDE SEQUENCE [LARGE SCALE GENOMIC DNA]</scope>
    <source>
        <strain evidence="5 6">DSM 45078</strain>
    </source>
</reference>
<evidence type="ECO:0000256" key="1">
    <source>
        <dbReference type="ARBA" id="ARBA00023015"/>
    </source>
</evidence>
<dbReference type="RefSeq" id="WP_068035818.1">
    <property type="nucleotide sequence ID" value="NZ_JAAXOO010000001.1"/>
</dbReference>
<dbReference type="SUPFAM" id="SSF46785">
    <property type="entry name" value="Winged helix' DNA-binding domain"/>
    <property type="match status" value="1"/>
</dbReference>
<dbReference type="GO" id="GO:0003677">
    <property type="term" value="F:DNA binding"/>
    <property type="evidence" value="ECO:0007669"/>
    <property type="project" value="UniProtKB-KW"/>
</dbReference>
<dbReference type="Gene3D" id="1.10.10.10">
    <property type="entry name" value="Winged helix-like DNA-binding domain superfamily/Winged helix DNA-binding domain"/>
    <property type="match status" value="1"/>
</dbReference>
<dbReference type="GO" id="GO:0003700">
    <property type="term" value="F:DNA-binding transcription factor activity"/>
    <property type="evidence" value="ECO:0007669"/>
    <property type="project" value="InterPro"/>
</dbReference>
<name>A0A846XBM1_9NOCA</name>
<dbReference type="PANTHER" id="PTHR33164">
    <property type="entry name" value="TRANSCRIPTIONAL REGULATOR, MARR FAMILY"/>
    <property type="match status" value="1"/>
</dbReference>
<keyword evidence="2" id="KW-0238">DNA-binding</keyword>
<dbReference type="PANTHER" id="PTHR33164:SF94">
    <property type="entry name" value="TRANSCRIPTIONAL REGULATORY PROTEIN-RELATED"/>
    <property type="match status" value="1"/>
</dbReference>
<dbReference type="AlphaFoldDB" id="A0A846XBM1"/>
<dbReference type="PROSITE" id="PS50995">
    <property type="entry name" value="HTH_MARR_2"/>
    <property type="match status" value="1"/>
</dbReference>
<organism evidence="5 6">
    <name type="scientific">Nocardia speluncae</name>
    <dbReference type="NCBI Taxonomy" id="419477"/>
    <lineage>
        <taxon>Bacteria</taxon>
        <taxon>Bacillati</taxon>
        <taxon>Actinomycetota</taxon>
        <taxon>Actinomycetes</taxon>
        <taxon>Mycobacteriales</taxon>
        <taxon>Nocardiaceae</taxon>
        <taxon>Nocardia</taxon>
    </lineage>
</organism>
<dbReference type="Proteomes" id="UP000565715">
    <property type="component" value="Unassembled WGS sequence"/>
</dbReference>
<evidence type="ECO:0000259" key="4">
    <source>
        <dbReference type="PROSITE" id="PS50995"/>
    </source>
</evidence>
<accession>A0A846XBM1</accession>
<dbReference type="PROSITE" id="PS01117">
    <property type="entry name" value="HTH_MARR_1"/>
    <property type="match status" value="1"/>
</dbReference>
<gene>
    <name evidence="5" type="ORF">HGA13_03120</name>
</gene>
<evidence type="ECO:0000313" key="5">
    <source>
        <dbReference type="EMBL" id="NKY32066.1"/>
    </source>
</evidence>
<comment type="caution">
    <text evidence="5">The sequence shown here is derived from an EMBL/GenBank/DDBJ whole genome shotgun (WGS) entry which is preliminary data.</text>
</comment>
<keyword evidence="1" id="KW-0805">Transcription regulation</keyword>